<dbReference type="Pfam" id="PF01261">
    <property type="entry name" value="AP_endonuc_2"/>
    <property type="match status" value="1"/>
</dbReference>
<dbReference type="Gene3D" id="3.20.20.150">
    <property type="entry name" value="Divalent-metal-dependent TIM barrel enzymes"/>
    <property type="match status" value="1"/>
</dbReference>
<dbReference type="SUPFAM" id="SSF51658">
    <property type="entry name" value="Xylose isomerase-like"/>
    <property type="match status" value="1"/>
</dbReference>
<evidence type="ECO:0000313" key="2">
    <source>
        <dbReference type="EMBL" id="MDA3630408.1"/>
    </source>
</evidence>
<organism evidence="2 3">
    <name type="scientific">Saccharopolyspora oryzae</name>
    <dbReference type="NCBI Taxonomy" id="2997343"/>
    <lineage>
        <taxon>Bacteria</taxon>
        <taxon>Bacillati</taxon>
        <taxon>Actinomycetota</taxon>
        <taxon>Actinomycetes</taxon>
        <taxon>Pseudonocardiales</taxon>
        <taxon>Pseudonocardiaceae</taxon>
        <taxon>Saccharopolyspora</taxon>
    </lineage>
</organism>
<keyword evidence="3" id="KW-1185">Reference proteome</keyword>
<protein>
    <submittedName>
        <fullName evidence="2">Sugar phosphate isomerase/epimerase</fullName>
    </submittedName>
</protein>
<dbReference type="InterPro" id="IPR036237">
    <property type="entry name" value="Xyl_isomerase-like_sf"/>
</dbReference>
<dbReference type="EMBL" id="JAQGLA010000099">
    <property type="protein sequence ID" value="MDA3630408.1"/>
    <property type="molecule type" value="Genomic_DNA"/>
</dbReference>
<reference evidence="2 3" key="1">
    <citation type="submission" date="2022-11" db="EMBL/GenBank/DDBJ databases">
        <title>Draft genome sequence of Saccharopolyspora sp. WRP15-2 isolated from rhizosphere soils of wild rice in Thailand.</title>
        <authorList>
            <person name="Duangmal K."/>
            <person name="Kammanee S."/>
            <person name="Muangham S."/>
        </authorList>
    </citation>
    <scope>NUCLEOTIDE SEQUENCE [LARGE SCALE GENOMIC DNA]</scope>
    <source>
        <strain evidence="2 3">WRP15-2</strain>
    </source>
</reference>
<feature type="domain" description="Xylose isomerase-like TIM barrel" evidence="1">
    <location>
        <begin position="37"/>
        <end position="302"/>
    </location>
</feature>
<dbReference type="InterPro" id="IPR050312">
    <property type="entry name" value="IolE/XylAMocC-like"/>
</dbReference>
<dbReference type="InterPro" id="IPR013022">
    <property type="entry name" value="Xyl_isomerase-like_TIM-brl"/>
</dbReference>
<gene>
    <name evidence="2" type="ORF">OU415_33620</name>
</gene>
<dbReference type="PANTHER" id="PTHR12110:SF41">
    <property type="entry name" value="INOSOSE DEHYDRATASE"/>
    <property type="match status" value="1"/>
</dbReference>
<sequence>MTLNRSQFAINTLQWTDLARGWEFDDPAFLDKQPRVLREAAEAGFPAVMLEVLTTQTIRSYRRLIDQVGVQVAPGYVQIRLPEAHGIALTPGSAEEFHWFDGVRRRADETHALGLDTVFLSAEMVTGGGMSRFDEVAGVGHDFDRARLERYTDLIGRAAEILTAEGIRPAFHNHVGSWVETQQEVEHVLDAIPDSVLGAGFDLGHLFWAGADVTGLLRRYRDRIAALHVKDLDVERVRHLQADPGPYTSSTDGLFLEPGLGGVPLLDHLGELPETFDGWIIVEVDRPSMAPLASARASWKWVETNFPAAATA</sequence>
<proteinExistence type="predicted"/>
<dbReference type="GO" id="GO:0016853">
    <property type="term" value="F:isomerase activity"/>
    <property type="evidence" value="ECO:0007669"/>
    <property type="project" value="UniProtKB-KW"/>
</dbReference>
<dbReference type="RefSeq" id="WP_270953593.1">
    <property type="nucleotide sequence ID" value="NZ_JAQGLA010000099.1"/>
</dbReference>
<evidence type="ECO:0000259" key="1">
    <source>
        <dbReference type="Pfam" id="PF01261"/>
    </source>
</evidence>
<evidence type="ECO:0000313" key="3">
    <source>
        <dbReference type="Proteomes" id="UP001210380"/>
    </source>
</evidence>
<dbReference type="PANTHER" id="PTHR12110">
    <property type="entry name" value="HYDROXYPYRUVATE ISOMERASE"/>
    <property type="match status" value="1"/>
</dbReference>
<accession>A0ABT4V9A9</accession>
<comment type="caution">
    <text evidence="2">The sequence shown here is derived from an EMBL/GenBank/DDBJ whole genome shotgun (WGS) entry which is preliminary data.</text>
</comment>
<keyword evidence="2" id="KW-0413">Isomerase</keyword>
<name>A0ABT4V9A9_9PSEU</name>
<dbReference type="Proteomes" id="UP001210380">
    <property type="component" value="Unassembled WGS sequence"/>
</dbReference>